<reference evidence="2" key="1">
    <citation type="journal article" date="2014" name="Front. Microbiol.">
        <title>High frequency of phylogenetically diverse reductive dehalogenase-homologous genes in deep subseafloor sedimentary metagenomes.</title>
        <authorList>
            <person name="Kawai M."/>
            <person name="Futagami T."/>
            <person name="Toyoda A."/>
            <person name="Takaki Y."/>
            <person name="Nishi S."/>
            <person name="Hori S."/>
            <person name="Arai W."/>
            <person name="Tsubouchi T."/>
            <person name="Morono Y."/>
            <person name="Uchiyama I."/>
            <person name="Ito T."/>
            <person name="Fujiyama A."/>
            <person name="Inagaki F."/>
            <person name="Takami H."/>
        </authorList>
    </citation>
    <scope>NUCLEOTIDE SEQUENCE</scope>
    <source>
        <strain evidence="2">Expedition CK06-06</strain>
    </source>
</reference>
<dbReference type="Gene3D" id="3.90.1750.20">
    <property type="entry name" value="Putative Large Serine Recombinase, Chain B, Domain 2"/>
    <property type="match status" value="1"/>
</dbReference>
<dbReference type="InterPro" id="IPR038109">
    <property type="entry name" value="DNA_bind_recomb_sf"/>
</dbReference>
<feature type="non-terminal residue" evidence="2">
    <location>
        <position position="276"/>
    </location>
</feature>
<dbReference type="Pfam" id="PF07508">
    <property type="entry name" value="Recombinase"/>
    <property type="match status" value="1"/>
</dbReference>
<feature type="domain" description="Recombinase" evidence="1">
    <location>
        <begin position="22"/>
        <end position="134"/>
    </location>
</feature>
<proteinExistence type="predicted"/>
<dbReference type="AlphaFoldDB" id="X1C540"/>
<sequence length="276" mass="31882">AANVKRGIRAKCEMGWRPCMPPLGYYNRAFGGIKDIVIDPERGPIVKEMFFRAAYLGESGRKLKKWLDSINFKTRSGKYAQVSLILSMLKNPFYYGEFEYPLDSGRWYKGSHEPLIGKDIFDMVQARRLGPRESKYGAKTFAYKSLFKCGNCGHSITAEEKFKKLLDGSFSHHIYYHCSKTLDNGCGKHYIREEELEGKLVEFIECLDMENIEINQRLKSSLQEYKKIAGQVLTQQNIDIKEDDIDIKSYARYIFKEGSSREKGDFIRGLGIHLYL</sequence>
<dbReference type="InterPro" id="IPR011109">
    <property type="entry name" value="DNA_bind_recombinase_dom"/>
</dbReference>
<dbReference type="EMBL" id="BART01026976">
    <property type="protein sequence ID" value="GAH03216.1"/>
    <property type="molecule type" value="Genomic_DNA"/>
</dbReference>
<dbReference type="GO" id="GO:0003677">
    <property type="term" value="F:DNA binding"/>
    <property type="evidence" value="ECO:0007669"/>
    <property type="project" value="InterPro"/>
</dbReference>
<dbReference type="PROSITE" id="PS51737">
    <property type="entry name" value="RECOMBINASE_DNA_BIND"/>
    <property type="match status" value="1"/>
</dbReference>
<evidence type="ECO:0000313" key="2">
    <source>
        <dbReference type="EMBL" id="GAH03216.1"/>
    </source>
</evidence>
<accession>X1C540</accession>
<evidence type="ECO:0000259" key="1">
    <source>
        <dbReference type="PROSITE" id="PS51737"/>
    </source>
</evidence>
<name>X1C540_9ZZZZ</name>
<gene>
    <name evidence="2" type="ORF">S01H4_47946</name>
</gene>
<protein>
    <recommendedName>
        <fullName evidence="1">Recombinase domain-containing protein</fullName>
    </recommendedName>
</protein>
<dbReference type="GO" id="GO:0000150">
    <property type="term" value="F:DNA strand exchange activity"/>
    <property type="evidence" value="ECO:0007669"/>
    <property type="project" value="InterPro"/>
</dbReference>
<feature type="non-terminal residue" evidence="2">
    <location>
        <position position="1"/>
    </location>
</feature>
<dbReference type="Pfam" id="PF13408">
    <property type="entry name" value="Zn_ribbon_recom"/>
    <property type="match status" value="1"/>
</dbReference>
<organism evidence="2">
    <name type="scientific">marine sediment metagenome</name>
    <dbReference type="NCBI Taxonomy" id="412755"/>
    <lineage>
        <taxon>unclassified sequences</taxon>
        <taxon>metagenomes</taxon>
        <taxon>ecological metagenomes</taxon>
    </lineage>
</organism>
<dbReference type="InterPro" id="IPR025827">
    <property type="entry name" value="Zn_ribbon_recom_dom"/>
</dbReference>
<comment type="caution">
    <text evidence="2">The sequence shown here is derived from an EMBL/GenBank/DDBJ whole genome shotgun (WGS) entry which is preliminary data.</text>
</comment>